<name>A0A0F9J0L3_9ZZZZ</name>
<gene>
    <name evidence="7" type="ORF">LCGC14_1814330</name>
</gene>
<feature type="transmembrane region" description="Helical" evidence="5">
    <location>
        <begin position="204"/>
        <end position="226"/>
    </location>
</feature>
<dbReference type="EMBL" id="LAZR01017675">
    <property type="protein sequence ID" value="KKL99450.1"/>
    <property type="molecule type" value="Genomic_DNA"/>
</dbReference>
<dbReference type="InterPro" id="IPR035906">
    <property type="entry name" value="MetI-like_sf"/>
</dbReference>
<keyword evidence="3 5" id="KW-1133">Transmembrane helix</keyword>
<evidence type="ECO:0000256" key="1">
    <source>
        <dbReference type="ARBA" id="ARBA00004141"/>
    </source>
</evidence>
<organism evidence="7">
    <name type="scientific">marine sediment metagenome</name>
    <dbReference type="NCBI Taxonomy" id="412755"/>
    <lineage>
        <taxon>unclassified sequences</taxon>
        <taxon>metagenomes</taxon>
        <taxon>ecological metagenomes</taxon>
    </lineage>
</organism>
<evidence type="ECO:0000256" key="4">
    <source>
        <dbReference type="ARBA" id="ARBA00023136"/>
    </source>
</evidence>
<dbReference type="SUPFAM" id="SSF161098">
    <property type="entry name" value="MetI-like"/>
    <property type="match status" value="1"/>
</dbReference>
<feature type="transmembrane region" description="Helical" evidence="5">
    <location>
        <begin position="247"/>
        <end position="267"/>
    </location>
</feature>
<dbReference type="PANTHER" id="PTHR30325">
    <property type="entry name" value="MEMBRANE COMPONENT OF ABC TRANSPORTER"/>
    <property type="match status" value="1"/>
</dbReference>
<dbReference type="PROSITE" id="PS50928">
    <property type="entry name" value="ABC_TM1"/>
    <property type="match status" value="1"/>
</dbReference>
<sequence>MKLTPVTKRRLHNFKSNKRALYSLYIFLTIFIFSLFAEFIANDKPLLVIHNKKLYFPVIKEYSEIVFGSDLDILTDYHDPFISELIEENGRIFWTLIPYKYDTIDYKLDVPAPAPPSKQHWLGTDDQGHDVIALIIYGFRISVLFGITLTVISSIIGITVGAIQGYFGGITDLLTQRFIEVWGSIPTLFLIIIITAIIEPTFGLLLLILLAFSWLSLVSVVRAEFLRTRNFEYVKSARALGVSHRKIMFKHILPNALVATFTFLPFILNGSIIALTSLDFLGFGLSAGSPSLGRLLAQGKSNLHAPHLGISAFFVLAIMLSLLIFVGEGVRDAFDSRKNFV</sequence>
<accession>A0A0F9J0L3</accession>
<protein>
    <recommendedName>
        <fullName evidence="6">ABC transmembrane type-1 domain-containing protein</fullName>
    </recommendedName>
</protein>
<evidence type="ECO:0000256" key="5">
    <source>
        <dbReference type="SAM" id="Phobius"/>
    </source>
</evidence>
<evidence type="ECO:0000313" key="7">
    <source>
        <dbReference type="EMBL" id="KKL99450.1"/>
    </source>
</evidence>
<dbReference type="Pfam" id="PF00528">
    <property type="entry name" value="BPD_transp_1"/>
    <property type="match status" value="1"/>
</dbReference>
<dbReference type="NCBIfam" id="NF011596">
    <property type="entry name" value="PRK15021.1"/>
    <property type="match status" value="1"/>
</dbReference>
<dbReference type="GO" id="GO:0055085">
    <property type="term" value="P:transmembrane transport"/>
    <property type="evidence" value="ECO:0007669"/>
    <property type="project" value="InterPro"/>
</dbReference>
<reference evidence="7" key="1">
    <citation type="journal article" date="2015" name="Nature">
        <title>Complex archaea that bridge the gap between prokaryotes and eukaryotes.</title>
        <authorList>
            <person name="Spang A."/>
            <person name="Saw J.H."/>
            <person name="Jorgensen S.L."/>
            <person name="Zaremba-Niedzwiedzka K."/>
            <person name="Martijn J."/>
            <person name="Lind A.E."/>
            <person name="van Eijk R."/>
            <person name="Schleper C."/>
            <person name="Guy L."/>
            <person name="Ettema T.J."/>
        </authorList>
    </citation>
    <scope>NUCLEOTIDE SEQUENCE</scope>
</reference>
<evidence type="ECO:0000259" key="6">
    <source>
        <dbReference type="PROSITE" id="PS50928"/>
    </source>
</evidence>
<keyword evidence="4 5" id="KW-0472">Membrane</keyword>
<feature type="transmembrane region" description="Helical" evidence="5">
    <location>
        <begin position="143"/>
        <end position="167"/>
    </location>
</feature>
<feature type="transmembrane region" description="Helical" evidence="5">
    <location>
        <begin position="21"/>
        <end position="41"/>
    </location>
</feature>
<comment type="subcellular location">
    <subcellularLocation>
        <location evidence="1">Membrane</location>
        <topology evidence="1">Multi-pass membrane protein</topology>
    </subcellularLocation>
</comment>
<keyword evidence="2 5" id="KW-0812">Transmembrane</keyword>
<evidence type="ECO:0000256" key="3">
    <source>
        <dbReference type="ARBA" id="ARBA00022989"/>
    </source>
</evidence>
<feature type="transmembrane region" description="Helical" evidence="5">
    <location>
        <begin position="179"/>
        <end position="198"/>
    </location>
</feature>
<dbReference type="InterPro" id="IPR025966">
    <property type="entry name" value="OppC_N"/>
</dbReference>
<dbReference type="CDD" id="cd06261">
    <property type="entry name" value="TM_PBP2"/>
    <property type="match status" value="1"/>
</dbReference>
<dbReference type="Gene3D" id="1.10.3720.10">
    <property type="entry name" value="MetI-like"/>
    <property type="match status" value="1"/>
</dbReference>
<dbReference type="GO" id="GO:0005886">
    <property type="term" value="C:plasma membrane"/>
    <property type="evidence" value="ECO:0007669"/>
    <property type="project" value="UniProtKB-SubCell"/>
</dbReference>
<feature type="transmembrane region" description="Helical" evidence="5">
    <location>
        <begin position="308"/>
        <end position="327"/>
    </location>
</feature>
<comment type="caution">
    <text evidence="7">The sequence shown here is derived from an EMBL/GenBank/DDBJ whole genome shotgun (WGS) entry which is preliminary data.</text>
</comment>
<feature type="domain" description="ABC transmembrane type-1" evidence="6">
    <location>
        <begin position="139"/>
        <end position="326"/>
    </location>
</feature>
<dbReference type="PANTHER" id="PTHR30325:SF0">
    <property type="entry name" value="INNER MEMBRANE ABC TRANSPORTER PERMEASE PROTEIN YEJE"/>
    <property type="match status" value="1"/>
</dbReference>
<evidence type="ECO:0000256" key="2">
    <source>
        <dbReference type="ARBA" id="ARBA00022692"/>
    </source>
</evidence>
<dbReference type="InterPro" id="IPR000515">
    <property type="entry name" value="MetI-like"/>
</dbReference>
<proteinExistence type="predicted"/>
<dbReference type="GO" id="GO:0042884">
    <property type="term" value="P:microcin transport"/>
    <property type="evidence" value="ECO:0007669"/>
    <property type="project" value="TreeGrafter"/>
</dbReference>
<dbReference type="Pfam" id="PF12911">
    <property type="entry name" value="OppC_N"/>
    <property type="match status" value="1"/>
</dbReference>
<dbReference type="AlphaFoldDB" id="A0A0F9J0L3"/>